<keyword evidence="2" id="KW-1185">Reference proteome</keyword>
<reference evidence="2" key="1">
    <citation type="submission" date="2017-05" db="EMBL/GenBank/DDBJ databases">
        <title>Complete and WGS of Bordetella genogroups.</title>
        <authorList>
            <person name="Spilker T."/>
            <person name="Lipuma J."/>
        </authorList>
    </citation>
    <scope>NUCLEOTIDE SEQUENCE [LARGE SCALE GENOMIC DNA]</scope>
    <source>
        <strain evidence="2">AU8256</strain>
    </source>
</reference>
<evidence type="ECO:0000313" key="2">
    <source>
        <dbReference type="Proteomes" id="UP000215633"/>
    </source>
</evidence>
<sequence>MDYLSLIGALGGVIAATYGAMTYHRMQAVDRPTAHVRLQSEDSFFLAILEIYPGRLPVRYERISVDGGMLAQVRTEFVKGHATYSPAGDWASEIEVAIDVPSSVAREGPFEQWLALKMEREATISLCSSSRRRANMIKLTVRASSADA</sequence>
<organism evidence="1 2">
    <name type="scientific">Bordetella genomosp. 2</name>
    <dbReference type="NCBI Taxonomy" id="1983456"/>
    <lineage>
        <taxon>Bacteria</taxon>
        <taxon>Pseudomonadati</taxon>
        <taxon>Pseudomonadota</taxon>
        <taxon>Betaproteobacteria</taxon>
        <taxon>Burkholderiales</taxon>
        <taxon>Alcaligenaceae</taxon>
        <taxon>Bordetella</taxon>
    </lineage>
</organism>
<proteinExistence type="predicted"/>
<dbReference type="RefSeq" id="WP_094806349.1">
    <property type="nucleotide sequence ID" value="NZ_NEVT01000003.1"/>
</dbReference>
<dbReference type="EMBL" id="NEVT01000003">
    <property type="protein sequence ID" value="OZI79889.1"/>
    <property type="molecule type" value="Genomic_DNA"/>
</dbReference>
<name>A0A261W0W0_9BORD</name>
<comment type="caution">
    <text evidence="1">The sequence shown here is derived from an EMBL/GenBank/DDBJ whole genome shotgun (WGS) entry which is preliminary data.</text>
</comment>
<dbReference type="AlphaFoldDB" id="A0A261W0W0"/>
<gene>
    <name evidence="1" type="ORF">CAL24_08225</name>
</gene>
<evidence type="ECO:0000313" key="1">
    <source>
        <dbReference type="EMBL" id="OZI79889.1"/>
    </source>
</evidence>
<dbReference type="Proteomes" id="UP000215633">
    <property type="component" value="Unassembled WGS sequence"/>
</dbReference>
<protein>
    <submittedName>
        <fullName evidence="1">Uncharacterized protein</fullName>
    </submittedName>
</protein>
<accession>A0A261W0W0</accession>